<feature type="domain" description="ABC transmembrane type-1" evidence="14">
    <location>
        <begin position="68"/>
        <end position="397"/>
    </location>
</feature>
<dbReference type="FunFam" id="3.40.50.300:FF:000066">
    <property type="entry name" value="ABC transporter B family member 1"/>
    <property type="match status" value="1"/>
</dbReference>
<dbReference type="InterPro" id="IPR027417">
    <property type="entry name" value="P-loop_NTPase"/>
</dbReference>
<keyword evidence="5" id="KW-0677">Repeat</keyword>
<feature type="transmembrane region" description="Helical" evidence="12">
    <location>
        <begin position="971"/>
        <end position="991"/>
    </location>
</feature>
<dbReference type="GO" id="GO:0015421">
    <property type="term" value="F:ABC-type oligopeptide transporter activity"/>
    <property type="evidence" value="ECO:0007669"/>
    <property type="project" value="TreeGrafter"/>
</dbReference>
<dbReference type="InterPro" id="IPR003439">
    <property type="entry name" value="ABC_transporter-like_ATP-bd"/>
</dbReference>
<dbReference type="GO" id="GO:0005743">
    <property type="term" value="C:mitochondrial inner membrane"/>
    <property type="evidence" value="ECO:0007669"/>
    <property type="project" value="TreeGrafter"/>
</dbReference>
<evidence type="ECO:0000256" key="4">
    <source>
        <dbReference type="ARBA" id="ARBA00022692"/>
    </source>
</evidence>
<dbReference type="GO" id="GO:0090374">
    <property type="term" value="P:oligopeptide export from mitochondrion"/>
    <property type="evidence" value="ECO:0007669"/>
    <property type="project" value="TreeGrafter"/>
</dbReference>
<evidence type="ECO:0000256" key="12">
    <source>
        <dbReference type="SAM" id="Phobius"/>
    </source>
</evidence>
<feature type="transmembrane region" description="Helical" evidence="12">
    <location>
        <begin position="893"/>
        <end position="909"/>
    </location>
</feature>
<accession>A0A158V176</accession>
<evidence type="ECO:0000256" key="9">
    <source>
        <dbReference type="ARBA" id="ARBA00023136"/>
    </source>
</evidence>
<feature type="transmembrane region" description="Helical" evidence="12">
    <location>
        <begin position="157"/>
        <end position="179"/>
    </location>
</feature>
<evidence type="ECO:0000313" key="15">
    <source>
        <dbReference type="EMBL" id="AIN44097.1"/>
    </source>
</evidence>
<feature type="transmembrane region" description="Helical" evidence="12">
    <location>
        <begin position="790"/>
        <end position="807"/>
    </location>
</feature>
<dbReference type="EMBL" id="KF669399">
    <property type="protein sequence ID" value="AIN44097.1"/>
    <property type="molecule type" value="mRNA"/>
</dbReference>
<dbReference type="InterPro" id="IPR011527">
    <property type="entry name" value="ABC1_TM_dom"/>
</dbReference>
<keyword evidence="9 12" id="KW-0472">Membrane</keyword>
<dbReference type="InterPro" id="IPR003593">
    <property type="entry name" value="AAA+_ATPase"/>
</dbReference>
<dbReference type="InterPro" id="IPR039421">
    <property type="entry name" value="Type_1_exporter"/>
</dbReference>
<evidence type="ECO:0000256" key="11">
    <source>
        <dbReference type="ARBA" id="ARBA00062948"/>
    </source>
</evidence>
<dbReference type="CDD" id="cd03249">
    <property type="entry name" value="ABC_MTABC3_MDL1_MDL2"/>
    <property type="match status" value="2"/>
</dbReference>
<evidence type="ECO:0000256" key="10">
    <source>
        <dbReference type="ARBA" id="ARBA00023180"/>
    </source>
</evidence>
<dbReference type="SMART" id="SM00382">
    <property type="entry name" value="AAA"/>
    <property type="match status" value="2"/>
</dbReference>
<feature type="domain" description="ABC transporter" evidence="13">
    <location>
        <begin position="432"/>
        <end position="669"/>
    </location>
</feature>
<feature type="transmembrane region" description="Helical" evidence="12">
    <location>
        <begin position="369"/>
        <end position="386"/>
    </location>
</feature>
<keyword evidence="4 12" id="KW-0812">Transmembrane</keyword>
<feature type="transmembrane region" description="Helical" evidence="12">
    <location>
        <begin position="256"/>
        <end position="273"/>
    </location>
</feature>
<dbReference type="CDD" id="cd18577">
    <property type="entry name" value="ABC_6TM_Pgp_ABCB1_D1_like"/>
    <property type="match status" value="1"/>
</dbReference>
<feature type="transmembrane region" description="Helical" evidence="12">
    <location>
        <begin position="230"/>
        <end position="250"/>
    </location>
</feature>
<dbReference type="PROSITE" id="PS50893">
    <property type="entry name" value="ABC_TRANSPORTER_2"/>
    <property type="match status" value="2"/>
</dbReference>
<feature type="transmembrane region" description="Helical" evidence="12">
    <location>
        <begin position="869"/>
        <end position="887"/>
    </location>
</feature>
<comment type="subcellular location">
    <subcellularLocation>
        <location evidence="1">Cell membrane</location>
        <topology evidence="1">Multi-pass membrane protein</topology>
    </subcellularLocation>
</comment>
<sequence length="1316" mass="145791">MSMKYSRLHYSSSGEEDSLYASNIVRYGSTVFTPKNEKRHSGKAQSTKSSLWRLFQCATKFDILLLSIGLMFSILNGSGIPVLAFVFGQMTNTFIWQETNGLQNLRVLFNNTNNNIHNVAFLRMDVASGTSTDSPSSSSNLYSSDEFLQSMNKYSLYYFYIGVVVLFSSFIQTACWEYSAERQVQRLHRIFFSQILRQDISWYETNNEGDLTSKLSDDLERIREGIGTKFSMIVQTLATFISGLGIGLYVNWKLTTAIISIGPILIGLGGYMAKQASNAAAREQMKYAKAGGIAEQTLNAIRTVTAFGGEGIEVERYVKALEEGRKEAMSKYLKFSFGVALIFLLTNSSYGLAFWYGTELVCEGYSSPGSVFTVFFSVLSGAFAIGNSVPYLNAISTAIGSASTIFSIIERVPDIDPYSNDGFRPSTVHGHIQFENVEFSYPSRPDVKVLKKLHIDIPPGKTIALVGPSGSGKSTILNLVMRFYDPDNGKVFLDGIPLHQLNLAWLRKQIGVVSQEPVLFGDSIEENIRYGCEEEVTHEDVVNAAILANAHTFITSLPKGYATLVGSRGAQLSGGQKQRIAIARAIVSNPRILFLDEATSALDSQSEGVVQEALEHASQGRTTVVVAHRLSTIRNADLIYVLKDGKISEYGNHEELMVKEGLYHSLVTAQIQIPNEKELGFPIAENSENMSPGMVSRRSQPSLNKMFEDLSIEKDETEIEQEIEKENFWTFSFVVFRLLKLNLPEWKWLLAGITGCCLNGSLMPIFAFFFGEVFSTFTLGIDQLRASAHFWSIMFVALGVASFFGYFTQIYSMTSAGEHLLARVRTKAFSNIVRQPISWFDLPDSAPGKLITRLARDAPFVKDAAGLRIGYLLSASVTLLSAMVIALFYGWKLASVIAIGLPLIVLASYKQQMTIRKKVLRDLKLMDNAGKIASECVSNIRTVQALGQESLFVRIYIKNLETAFRDARHQAFVFASVISFSQAMLFFMYAVAFHFGAHLIQTGEMRSADVYRVFFALAFSATGIGTASAYLRDYVKAKEGAESMFQMMERKSEVDTSSPNGLEPVLTGRVAFKNVHFRYPSRPDTKVLCGLTFNVEPGQTLALVGESGCGKSTVISLLERFYEPQYGSITIDGIHLKDMNVAYLRANIGIVTQEPTLFNCSISENIAYGTAKKGVAFDMDRIIRAARLANIHDFIVNLPQGYDTEVGDRGSQLSGGQKQRIAIARAFIRNPKILLLDEATSALDTESEKVVEEALERARVGRTSIVVAHRLSTIRNADVIAVMHGGVIVEQGTHHSLSAKRNGYYSRLVQRQNILN</sequence>
<feature type="transmembrane region" description="Helical" evidence="12">
    <location>
        <begin position="63"/>
        <end position="87"/>
    </location>
</feature>
<evidence type="ECO:0000256" key="1">
    <source>
        <dbReference type="ARBA" id="ARBA00004651"/>
    </source>
</evidence>
<dbReference type="InterPro" id="IPR017871">
    <property type="entry name" value="ABC_transporter-like_CS"/>
</dbReference>
<dbReference type="Pfam" id="PF00005">
    <property type="entry name" value="ABC_tran"/>
    <property type="match status" value="2"/>
</dbReference>
<dbReference type="SUPFAM" id="SSF52540">
    <property type="entry name" value="P-loop containing nucleoside triphosphate hydrolases"/>
    <property type="match status" value="2"/>
</dbReference>
<evidence type="ECO:0000256" key="8">
    <source>
        <dbReference type="ARBA" id="ARBA00022989"/>
    </source>
</evidence>
<dbReference type="FunFam" id="1.20.1560.10:FF:000018">
    <property type="entry name" value="ATP-binding cassette subfamily B member 11"/>
    <property type="match status" value="1"/>
</dbReference>
<evidence type="ECO:0000256" key="3">
    <source>
        <dbReference type="ARBA" id="ARBA00022448"/>
    </source>
</evidence>
<feature type="transmembrane region" description="Helical" evidence="12">
    <location>
        <begin position="748"/>
        <end position="770"/>
    </location>
</feature>
<gene>
    <name evidence="15" type="primary">ABCB6</name>
</gene>
<feature type="transmembrane region" description="Helical" evidence="12">
    <location>
        <begin position="1011"/>
        <end position="1031"/>
    </location>
</feature>
<dbReference type="FunFam" id="3.40.50.300:FF:000205">
    <property type="entry name" value="ABC transporter B family member 4"/>
    <property type="match status" value="1"/>
</dbReference>
<dbReference type="PANTHER" id="PTHR43394">
    <property type="entry name" value="ATP-DEPENDENT PERMEASE MDL1, MITOCHONDRIAL"/>
    <property type="match status" value="1"/>
</dbReference>
<name>A0A158V176_LAOST</name>
<evidence type="ECO:0000256" key="2">
    <source>
        <dbReference type="ARBA" id="ARBA00007577"/>
    </source>
</evidence>
<comment type="subunit">
    <text evidence="11">Interacts with 1-naphthylphthalamic acid (NPA).</text>
</comment>
<organism evidence="15">
    <name type="scientific">Laodelphax striatellus</name>
    <name type="common">Small brown planthopper</name>
    <name type="synonym">Delphax striatella</name>
    <dbReference type="NCBI Taxonomy" id="195883"/>
    <lineage>
        <taxon>Eukaryota</taxon>
        <taxon>Metazoa</taxon>
        <taxon>Ecdysozoa</taxon>
        <taxon>Arthropoda</taxon>
        <taxon>Hexapoda</taxon>
        <taxon>Insecta</taxon>
        <taxon>Pterygota</taxon>
        <taxon>Neoptera</taxon>
        <taxon>Paraneoptera</taxon>
        <taxon>Hemiptera</taxon>
        <taxon>Auchenorrhyncha</taxon>
        <taxon>Fulgoroidea</taxon>
        <taxon>Delphacidae</taxon>
        <taxon>Criomorphinae</taxon>
        <taxon>Laodelphax</taxon>
    </lineage>
</organism>
<evidence type="ECO:0000256" key="7">
    <source>
        <dbReference type="ARBA" id="ARBA00022840"/>
    </source>
</evidence>
<dbReference type="GO" id="GO:0005886">
    <property type="term" value="C:plasma membrane"/>
    <property type="evidence" value="ECO:0007669"/>
    <property type="project" value="UniProtKB-SubCell"/>
</dbReference>
<feature type="domain" description="ABC transporter" evidence="13">
    <location>
        <begin position="1070"/>
        <end position="1310"/>
    </location>
</feature>
<dbReference type="PANTHER" id="PTHR43394:SF27">
    <property type="entry name" value="ATP-DEPENDENT TRANSLOCASE ABCB1-LIKE"/>
    <property type="match status" value="1"/>
</dbReference>
<dbReference type="CDD" id="cd18578">
    <property type="entry name" value="ABC_6TM_Pgp_ABCB1_D2_like"/>
    <property type="match status" value="1"/>
</dbReference>
<dbReference type="FunFam" id="1.20.1560.10:FF:000009">
    <property type="entry name" value="ABC transporter B family member 1"/>
    <property type="match status" value="1"/>
</dbReference>
<dbReference type="InterPro" id="IPR036640">
    <property type="entry name" value="ABC1_TM_sf"/>
</dbReference>
<protein>
    <submittedName>
        <fullName evidence="15">Multidrug resistance protein 1</fullName>
    </submittedName>
</protein>
<keyword evidence="3" id="KW-0813">Transport</keyword>
<dbReference type="Gene3D" id="3.40.50.300">
    <property type="entry name" value="P-loop containing nucleotide triphosphate hydrolases"/>
    <property type="match status" value="2"/>
</dbReference>
<dbReference type="GO" id="GO:0005524">
    <property type="term" value="F:ATP binding"/>
    <property type="evidence" value="ECO:0007669"/>
    <property type="project" value="UniProtKB-KW"/>
</dbReference>
<dbReference type="Gene3D" id="1.20.1560.10">
    <property type="entry name" value="ABC transporter type 1, transmembrane domain"/>
    <property type="match status" value="1"/>
</dbReference>
<evidence type="ECO:0000256" key="5">
    <source>
        <dbReference type="ARBA" id="ARBA00022737"/>
    </source>
</evidence>
<comment type="similarity">
    <text evidence="2">Belongs to the ABC transporter superfamily. ABCB family. Multidrug resistance exporter (TC 3.A.1.201) subfamily.</text>
</comment>
<evidence type="ECO:0000259" key="13">
    <source>
        <dbReference type="PROSITE" id="PS50893"/>
    </source>
</evidence>
<dbReference type="SUPFAM" id="SSF90123">
    <property type="entry name" value="ABC transporter transmembrane region"/>
    <property type="match status" value="2"/>
</dbReference>
<dbReference type="Pfam" id="PF00664">
    <property type="entry name" value="ABC_membrane"/>
    <property type="match status" value="2"/>
</dbReference>
<evidence type="ECO:0000256" key="6">
    <source>
        <dbReference type="ARBA" id="ARBA00022741"/>
    </source>
</evidence>
<feature type="transmembrane region" description="Helical" evidence="12">
    <location>
        <begin position="335"/>
        <end position="357"/>
    </location>
</feature>
<dbReference type="PROSITE" id="PS00211">
    <property type="entry name" value="ABC_TRANSPORTER_1"/>
    <property type="match status" value="2"/>
</dbReference>
<keyword evidence="7" id="KW-0067">ATP-binding</keyword>
<feature type="domain" description="ABC transmembrane type-1" evidence="14">
    <location>
        <begin position="750"/>
        <end position="1036"/>
    </location>
</feature>
<proteinExistence type="evidence at transcript level"/>
<keyword evidence="6" id="KW-0547">Nucleotide-binding</keyword>
<keyword evidence="8 12" id="KW-1133">Transmembrane helix</keyword>
<dbReference type="GO" id="GO:0016887">
    <property type="term" value="F:ATP hydrolysis activity"/>
    <property type="evidence" value="ECO:0007669"/>
    <property type="project" value="InterPro"/>
</dbReference>
<reference evidence="15" key="1">
    <citation type="submission" date="2013-09" db="EMBL/GenBank/DDBJ databases">
        <authorList>
            <person name="Wang G."/>
            <person name="Yang Y."/>
            <person name="Su Y."/>
        </authorList>
    </citation>
    <scope>NUCLEOTIDE SEQUENCE</scope>
    <source>
        <strain evidence="15">Jiangsu</strain>
    </source>
</reference>
<evidence type="ECO:0000259" key="14">
    <source>
        <dbReference type="PROSITE" id="PS50929"/>
    </source>
</evidence>
<dbReference type="PROSITE" id="PS50929">
    <property type="entry name" value="ABC_TM1F"/>
    <property type="match status" value="2"/>
</dbReference>
<keyword evidence="10" id="KW-0325">Glycoprotein</keyword>